<proteinExistence type="predicted"/>
<dbReference type="STRING" id="857265.WG78_09015"/>
<dbReference type="GO" id="GO:0043571">
    <property type="term" value="P:maintenance of CRISPR repeat elements"/>
    <property type="evidence" value="ECO:0007669"/>
    <property type="project" value="InterPro"/>
</dbReference>
<comment type="caution">
    <text evidence="1">The sequence shown here is derived from an EMBL/GenBank/DDBJ whole genome shotgun (WGS) entry which is preliminary data.</text>
</comment>
<dbReference type="Proteomes" id="UP000037939">
    <property type="component" value="Unassembled WGS sequence"/>
</dbReference>
<dbReference type="RefSeq" id="WP_053937470.1">
    <property type="nucleotide sequence ID" value="NZ_LAQT01000007.1"/>
</dbReference>
<gene>
    <name evidence="1" type="ORF">WG78_09015</name>
</gene>
<organism evidence="1 2">
    <name type="scientific">Amantichitinum ursilacus</name>
    <dbReference type="NCBI Taxonomy" id="857265"/>
    <lineage>
        <taxon>Bacteria</taxon>
        <taxon>Pseudomonadati</taxon>
        <taxon>Pseudomonadota</taxon>
        <taxon>Betaproteobacteria</taxon>
        <taxon>Neisseriales</taxon>
        <taxon>Chitinibacteraceae</taxon>
        <taxon>Amantichitinum</taxon>
    </lineage>
</organism>
<evidence type="ECO:0000313" key="1">
    <source>
        <dbReference type="EMBL" id="KPC53219.1"/>
    </source>
</evidence>
<dbReference type="EMBL" id="LAQT01000007">
    <property type="protein sequence ID" value="KPC53219.1"/>
    <property type="molecule type" value="Genomic_DNA"/>
</dbReference>
<dbReference type="InterPro" id="IPR013396">
    <property type="entry name" value="CRISPR-assoc_prot_Csy4"/>
</dbReference>
<dbReference type="InterPro" id="IPR042564">
    <property type="entry name" value="CRISPR-Cas6/Csy4_sf"/>
</dbReference>
<protein>
    <submittedName>
        <fullName evidence="1">CRISPR-associated protein</fullName>
    </submittedName>
</protein>
<name>A0A0N0XJ00_9NEIS</name>
<dbReference type="Pfam" id="PF09618">
    <property type="entry name" value="Cas_Csy4"/>
    <property type="match status" value="1"/>
</dbReference>
<dbReference type="AlphaFoldDB" id="A0A0N0XJ00"/>
<reference evidence="1 2" key="1">
    <citation type="submission" date="2015-07" db="EMBL/GenBank/DDBJ databases">
        <title>Draft genome sequence of the Amantichitinum ursilacus IGB-41, a new chitin-degrading bacterium.</title>
        <authorList>
            <person name="Kirstahler P."/>
            <person name="Guenther M."/>
            <person name="Grumaz C."/>
            <person name="Rupp S."/>
            <person name="Zibek S."/>
            <person name="Sohn K."/>
        </authorList>
    </citation>
    <scope>NUCLEOTIDE SEQUENCE [LARGE SCALE GENOMIC DNA]</scope>
    <source>
        <strain evidence="1 2">IGB-41</strain>
    </source>
</reference>
<sequence>MNHAAFYLDIVASGQPVPGTAAQVVRALHHAFKFVPDTYAIALPDANPFKRIRIFAETAPALHDLHAHLQDEPAIHQFGYFRAVAAVPQPFDGLWVSYRRYRIPTRKAERNAGGTVRVRRILQADALRLPFFDMRSKSTGQNFRLYIQPCPAEPNATALLPDGYGLASATRPFALPVLP</sequence>
<dbReference type="GO" id="GO:0004519">
    <property type="term" value="F:endonuclease activity"/>
    <property type="evidence" value="ECO:0007669"/>
    <property type="project" value="InterPro"/>
</dbReference>
<dbReference type="OrthoDB" id="5465456at2"/>
<evidence type="ECO:0000313" key="2">
    <source>
        <dbReference type="Proteomes" id="UP000037939"/>
    </source>
</evidence>
<keyword evidence="2" id="KW-1185">Reference proteome</keyword>
<dbReference type="Gene3D" id="3.30.70.2540">
    <property type="entry name" value="CRISPR-associated endoribonuclease Cas6/Csy4"/>
    <property type="match status" value="1"/>
</dbReference>
<accession>A0A0N0XJ00</accession>